<evidence type="ECO:0000256" key="8">
    <source>
        <dbReference type="SAM" id="SignalP"/>
    </source>
</evidence>
<keyword evidence="2" id="KW-0479">Metal-binding</keyword>
<evidence type="ECO:0000256" key="4">
    <source>
        <dbReference type="ARBA" id="ARBA00022737"/>
    </source>
</evidence>
<feature type="domain" description="Plastocyanin-like" evidence="9">
    <location>
        <begin position="336"/>
        <end position="393"/>
    </location>
</feature>
<dbReference type="OMA" id="TDMGCLP"/>
<feature type="domain" description="Plastocyanin-like" evidence="11">
    <location>
        <begin position="104"/>
        <end position="170"/>
    </location>
</feature>
<reference evidence="12 13" key="1">
    <citation type="journal article" date="2014" name="BMC Genomics">
        <title>Comparative genome sequencing reveals chemotype-specific gene clusters in the toxigenic black mold Stachybotrys.</title>
        <authorList>
            <person name="Semeiks J."/>
            <person name="Borek D."/>
            <person name="Otwinowski Z."/>
            <person name="Grishin N.V."/>
        </authorList>
    </citation>
    <scope>NUCLEOTIDE SEQUENCE [LARGE SCALE GENOMIC DNA]</scope>
    <source>
        <strain evidence="12 13">IBT 40285</strain>
    </source>
</reference>
<dbReference type="Pfam" id="PF07731">
    <property type="entry name" value="Cu-oxidase_2"/>
    <property type="match status" value="1"/>
</dbReference>
<gene>
    <name evidence="12" type="ORF">S40285_05650</name>
</gene>
<feature type="signal peptide" evidence="8">
    <location>
        <begin position="1"/>
        <end position="23"/>
    </location>
</feature>
<dbReference type="HOGENOM" id="CLU_006504_5_0_1"/>
<organism evidence="12 13">
    <name type="scientific">Stachybotrys chlorohalonatus (strain IBT 40285)</name>
    <dbReference type="NCBI Taxonomy" id="1283841"/>
    <lineage>
        <taxon>Eukaryota</taxon>
        <taxon>Fungi</taxon>
        <taxon>Dikarya</taxon>
        <taxon>Ascomycota</taxon>
        <taxon>Pezizomycotina</taxon>
        <taxon>Sordariomycetes</taxon>
        <taxon>Hypocreomycetidae</taxon>
        <taxon>Hypocreales</taxon>
        <taxon>Stachybotryaceae</taxon>
        <taxon>Stachybotrys</taxon>
    </lineage>
</organism>
<dbReference type="SUPFAM" id="SSF49503">
    <property type="entry name" value="Cupredoxins"/>
    <property type="match status" value="3"/>
</dbReference>
<dbReference type="InterPro" id="IPR002355">
    <property type="entry name" value="Cu_oxidase_Cu_BS"/>
</dbReference>
<name>A0A084QM31_STAC4</name>
<dbReference type="InterPro" id="IPR011706">
    <property type="entry name" value="Cu-oxidase_C"/>
</dbReference>
<dbReference type="STRING" id="1283841.A0A084QM31"/>
<dbReference type="CDD" id="cd13898">
    <property type="entry name" value="CuRO_3_Abr2_like"/>
    <property type="match status" value="1"/>
</dbReference>
<keyword evidence="4" id="KW-0677">Repeat</keyword>
<evidence type="ECO:0000256" key="6">
    <source>
        <dbReference type="ARBA" id="ARBA00023008"/>
    </source>
</evidence>
<evidence type="ECO:0000256" key="3">
    <source>
        <dbReference type="ARBA" id="ARBA00022729"/>
    </source>
</evidence>
<evidence type="ECO:0000256" key="1">
    <source>
        <dbReference type="ARBA" id="ARBA00010609"/>
    </source>
</evidence>
<dbReference type="Gene3D" id="2.60.40.420">
    <property type="entry name" value="Cupredoxins - blue copper proteins"/>
    <property type="match status" value="3"/>
</dbReference>
<dbReference type="PANTHER" id="PTHR11709:SF488">
    <property type="entry name" value="LACCASE-RELATED"/>
    <property type="match status" value="1"/>
</dbReference>
<evidence type="ECO:0000259" key="10">
    <source>
        <dbReference type="Pfam" id="PF07731"/>
    </source>
</evidence>
<dbReference type="Pfam" id="PF00394">
    <property type="entry name" value="Cu-oxidase"/>
    <property type="match status" value="1"/>
</dbReference>
<dbReference type="CDD" id="cd13876">
    <property type="entry name" value="CuRO_2_Abr2_like"/>
    <property type="match status" value="1"/>
</dbReference>
<dbReference type="InterPro" id="IPR011707">
    <property type="entry name" value="Cu-oxidase-like_N"/>
</dbReference>
<evidence type="ECO:0000256" key="7">
    <source>
        <dbReference type="ARBA" id="ARBA00023180"/>
    </source>
</evidence>
<dbReference type="InParanoid" id="A0A084QM31"/>
<dbReference type="Pfam" id="PF07732">
    <property type="entry name" value="Cu-oxidase_3"/>
    <property type="match status" value="2"/>
</dbReference>
<sequence>MARRITSLLRAVSALPFALGVLAQPYGLRREFGLDVTWGQYSPVGGASRDMFMINGQTPGPTIEVDQDDWVVVRVQNDSPFNITIHFHGRTSREKILETPKHAYHVTGIEMYGTPWSDGVPGVTQRPIRPGDSFIHEFKATQHGSYWYHAHYRGHIEDGFMGPIVIHPRRGDPKPFSMISDDPLAVLAMEAAEMQVRPLLITDWMHLTSDDKWDITVDAALEMPCYDAILFNGKGRVQCLTQEQIEAHINQGQRENLDRVEGSTFTDKGCLPPDVMGLVLGDPEIPINTSAIPEHIFYGCNPTDAEIEVITVPEATGAERWVAIDFIAAMNFIRSAASIDEHDMWVYAMDGSYIEPQRVQAIRMASGERYSVLVKTDKPGDFRIRVNSVSVPQMLTGYALLSVDGPSKRQDGASNDDESGAFIDIVGTPAQQGVEFFELIDAAPFPPHQIPQSADELYIVNMRGDGATYLWALNNSRLMPAAFEDETPILLDTPHIRDDVTLTTRNGTWIDLVFMAARFPLPPHPIHKHGNKMYYLGGGTGRFRWASLDDAMEEEPQNFNLENPPQRDTFDTPQARGEITWMVVRYEVSNPGPWMLHCHISNHMMGGMSMVIQDGVDAWPEVPPQYRLDTIEGQRYGVGGV</sequence>
<comment type="similarity">
    <text evidence="1">Belongs to the multicopper oxidase family.</text>
</comment>
<evidence type="ECO:0000259" key="11">
    <source>
        <dbReference type="Pfam" id="PF07732"/>
    </source>
</evidence>
<protein>
    <submittedName>
        <fullName evidence="12">Uncharacterized protein</fullName>
    </submittedName>
</protein>
<dbReference type="PROSITE" id="PS00079">
    <property type="entry name" value="MULTICOPPER_OXIDASE1"/>
    <property type="match status" value="1"/>
</dbReference>
<accession>A0A084QM31</accession>
<keyword evidence="13" id="KW-1185">Reference proteome</keyword>
<feature type="domain" description="Plastocyanin-like" evidence="11">
    <location>
        <begin position="36"/>
        <end position="95"/>
    </location>
</feature>
<dbReference type="Proteomes" id="UP000028524">
    <property type="component" value="Unassembled WGS sequence"/>
</dbReference>
<evidence type="ECO:0000313" key="12">
    <source>
        <dbReference type="EMBL" id="KFA65016.1"/>
    </source>
</evidence>
<dbReference type="PANTHER" id="PTHR11709">
    <property type="entry name" value="MULTI-COPPER OXIDASE"/>
    <property type="match status" value="1"/>
</dbReference>
<dbReference type="AlphaFoldDB" id="A0A084QM31"/>
<dbReference type="CDD" id="cd13850">
    <property type="entry name" value="CuRO_1_Abr2_like"/>
    <property type="match status" value="1"/>
</dbReference>
<keyword evidence="7" id="KW-0325">Glycoprotein</keyword>
<evidence type="ECO:0000256" key="5">
    <source>
        <dbReference type="ARBA" id="ARBA00023002"/>
    </source>
</evidence>
<dbReference type="InterPro" id="IPR001117">
    <property type="entry name" value="Cu-oxidase_2nd"/>
</dbReference>
<keyword evidence="5" id="KW-0560">Oxidoreductase</keyword>
<evidence type="ECO:0000313" key="13">
    <source>
        <dbReference type="Proteomes" id="UP000028524"/>
    </source>
</evidence>
<dbReference type="GO" id="GO:0005507">
    <property type="term" value="F:copper ion binding"/>
    <property type="evidence" value="ECO:0007669"/>
    <property type="project" value="InterPro"/>
</dbReference>
<evidence type="ECO:0000259" key="9">
    <source>
        <dbReference type="Pfam" id="PF00394"/>
    </source>
</evidence>
<feature type="domain" description="Plastocyanin-like" evidence="10">
    <location>
        <begin position="498"/>
        <end position="614"/>
    </location>
</feature>
<keyword evidence="6" id="KW-0186">Copper</keyword>
<evidence type="ECO:0000256" key="2">
    <source>
        <dbReference type="ARBA" id="ARBA00022723"/>
    </source>
</evidence>
<dbReference type="PROSITE" id="PS00080">
    <property type="entry name" value="MULTICOPPER_OXIDASE2"/>
    <property type="match status" value="1"/>
</dbReference>
<proteinExistence type="inferred from homology"/>
<dbReference type="InterPro" id="IPR008972">
    <property type="entry name" value="Cupredoxin"/>
</dbReference>
<dbReference type="InterPro" id="IPR033138">
    <property type="entry name" value="Cu_oxidase_CS"/>
</dbReference>
<keyword evidence="3 8" id="KW-0732">Signal</keyword>
<dbReference type="GO" id="GO:0016491">
    <property type="term" value="F:oxidoreductase activity"/>
    <property type="evidence" value="ECO:0007669"/>
    <property type="project" value="UniProtKB-KW"/>
</dbReference>
<dbReference type="InterPro" id="IPR045087">
    <property type="entry name" value="Cu-oxidase_fam"/>
</dbReference>
<dbReference type="OrthoDB" id="2121828at2759"/>
<feature type="chain" id="PRO_5001779449" evidence="8">
    <location>
        <begin position="24"/>
        <end position="641"/>
    </location>
</feature>
<dbReference type="EMBL" id="KL660623">
    <property type="protein sequence ID" value="KFA65016.1"/>
    <property type="molecule type" value="Genomic_DNA"/>
</dbReference>